<dbReference type="GO" id="GO:0006886">
    <property type="term" value="P:intracellular protein transport"/>
    <property type="evidence" value="ECO:0007669"/>
    <property type="project" value="TreeGrafter"/>
</dbReference>
<dbReference type="GO" id="GO:0012507">
    <property type="term" value="C:ER to Golgi transport vesicle membrane"/>
    <property type="evidence" value="ECO:0007669"/>
    <property type="project" value="TreeGrafter"/>
</dbReference>
<feature type="region of interest" description="Disordered" evidence="2">
    <location>
        <begin position="1342"/>
        <end position="1367"/>
    </location>
</feature>
<reference evidence="3" key="2">
    <citation type="journal article" date="2023" name="Microbiol Resour">
        <title>Decontamination and Annotation of the Draft Genome Sequence of the Oomycete Lagenidium giganteum ARSEF 373.</title>
        <authorList>
            <person name="Morgan W.R."/>
            <person name="Tartar A."/>
        </authorList>
    </citation>
    <scope>NUCLEOTIDE SEQUENCE</scope>
    <source>
        <strain evidence="3">ARSEF 373</strain>
    </source>
</reference>
<reference evidence="3" key="1">
    <citation type="submission" date="2022-11" db="EMBL/GenBank/DDBJ databases">
        <authorList>
            <person name="Morgan W.R."/>
            <person name="Tartar A."/>
        </authorList>
    </citation>
    <scope>NUCLEOTIDE SEQUENCE</scope>
    <source>
        <strain evidence="3">ARSEF 373</strain>
    </source>
</reference>
<organism evidence="3 4">
    <name type="scientific">Lagenidium giganteum</name>
    <dbReference type="NCBI Taxonomy" id="4803"/>
    <lineage>
        <taxon>Eukaryota</taxon>
        <taxon>Sar</taxon>
        <taxon>Stramenopiles</taxon>
        <taxon>Oomycota</taxon>
        <taxon>Peronosporomycetes</taxon>
        <taxon>Pythiales</taxon>
        <taxon>Pythiaceae</taxon>
    </lineage>
</organism>
<dbReference type="PANTHER" id="PTHR10013">
    <property type="entry name" value="GENERAL VESICULAR TRANSPORT FACTOR P115"/>
    <property type="match status" value="1"/>
</dbReference>
<feature type="region of interest" description="Disordered" evidence="2">
    <location>
        <begin position="33"/>
        <end position="60"/>
    </location>
</feature>
<evidence type="ECO:0000313" key="3">
    <source>
        <dbReference type="EMBL" id="DBA02267.1"/>
    </source>
</evidence>
<dbReference type="InterPro" id="IPR011989">
    <property type="entry name" value="ARM-like"/>
</dbReference>
<dbReference type="GO" id="GO:0061025">
    <property type="term" value="P:membrane fusion"/>
    <property type="evidence" value="ECO:0007669"/>
    <property type="project" value="TreeGrafter"/>
</dbReference>
<evidence type="ECO:0000256" key="2">
    <source>
        <dbReference type="SAM" id="MobiDB-lite"/>
    </source>
</evidence>
<dbReference type="Proteomes" id="UP001146120">
    <property type="component" value="Unassembled WGS sequence"/>
</dbReference>
<sequence length="1419" mass="155627">MQAVMSRVHHIVTQGGGGGGASAGAGAAVGGGGGGGNPAAASPTSSSTPGRNAPTSPVAASSAAAAAMEKQVAPAPAMVKEIQLAVERMQYATLLGERKKAVAAMHELVTTFTTNEQPEQRTALGNAAVPVVLQALISDPRDTELMEAMIEFLQDVVSKSPSTGMRLLEPMGKNSGSLNVLGAPTSGMQILLQLLQDPSPWIRGPAVTLVKCLQEAQPKEFCTSVLECKEGLRRLLEVVEDKREHIRDAALLVLVKLTEKEKNVQQFLAFEEGFTRLFQIMEAEGLTEGVSVVSDCLQIVNNMVRDNLMTQTLLRELPYLNTHLPSLLAIVATSTDDGTAATKTTQRKRTLKLGLQLVRFLVGELYEGIAESKLDELSKREKTRKQAELASIQSFVGRQSELMGAIGELACTENEELADIQLQALDLLHLLALSNGGNQVILVNLHTMPSNRSLLSVLAALDVTEDETPVAAAATALLDLLFRSNETAKLAIFQHLNAPPPMDAESGPPPIPAGRVLLDSLVVNAEAIIKAKPVVSFRTSTIGVWKACHRLASLLNGSDYCKELALRIPSQYEDKEASPVPGGLFLTRCLRLVAPSNDEQAAARSSLFQMKIAVFCLMIQWALGCKNAIREITSSINNLSVLVDVMNGADTSSVFSQLERQQLSGLSALLLGACLDFMKEFENSQKDQSLQAQVPAHLRAMDGADAKFQMTASQFLDMITKKVGLQKFTDTLVAFQQTTVFVACARAGKGQSSRTLLSYKAAYDEGEGDEPDQGMYLFPLYDKPFTVLCRELADKVQQKVIAIYTGSGGDPSAQGGTAISAYQDLIRMQDKQLHELEQKVKSLTAQLPKSGSGEPQVVSVEEHETQMSEVQKQHQDFVANLQSNFNQERHELETRVRQATDYAQQLETRLNGLTTAFEQLELEHHARGVELKKFQDKDAVNFDENSPPLSGRSSVMVKHLEEQLKAARSLQSELQQRVHQQEAEKQQLERTLTQEKNGRELAELRLHQEFEELRVSLEEKGEQLAEATQMLELLNAGQELVKKENEKLKEELEQLRSCSGGSERERDSAAMEQLRAEKDALQLELQAKENDFEQVRQYWQKKDAEASTSSQHSTSDTAGTGSWVNVDPATTQHEGMMSRVNQLTSNLQAMLAEKEAQASEASKLKDTLDKLDSELAKTKEQLEVKCRELEESKAELQRRDDASNMAQLERQHSEGSHNEELERLKSAMSDQLAQISELQLLLENMETLSKQSAEEREAKDKELAALKQTVAALDVKLMEAKHKASASLNELENELAKAFLEKKEADRKAKASLSMMEDELAKVYLEMEKYKAEGAELLEQLRSSSSNQGGAQRPHANGNHAKHPDLADMTDESLDDMFVLLASLEIHCDTLRECLEVVQGEEAVAAAIELSRTRGAVAL</sequence>
<dbReference type="Gene3D" id="1.20.5.340">
    <property type="match status" value="1"/>
</dbReference>
<dbReference type="InterPro" id="IPR024095">
    <property type="entry name" value="Vesicle_P115"/>
</dbReference>
<comment type="caution">
    <text evidence="3">The sequence shown here is derived from an EMBL/GenBank/DDBJ whole genome shotgun (WGS) entry which is preliminary data.</text>
</comment>
<feature type="compositionally biased region" description="Low complexity" evidence="2">
    <location>
        <begin position="38"/>
        <end position="60"/>
    </location>
</feature>
<accession>A0AAV2Z9E3</accession>
<feature type="coiled-coil region" evidence="1">
    <location>
        <begin position="819"/>
        <end position="923"/>
    </location>
</feature>
<dbReference type="GO" id="GO:0005783">
    <property type="term" value="C:endoplasmic reticulum"/>
    <property type="evidence" value="ECO:0007669"/>
    <property type="project" value="TreeGrafter"/>
</dbReference>
<dbReference type="GO" id="GO:0005795">
    <property type="term" value="C:Golgi stack"/>
    <property type="evidence" value="ECO:0007669"/>
    <property type="project" value="TreeGrafter"/>
</dbReference>
<feature type="coiled-coil region" evidence="1">
    <location>
        <begin position="957"/>
        <end position="1098"/>
    </location>
</feature>
<keyword evidence="4" id="KW-1185">Reference proteome</keyword>
<feature type="compositionally biased region" description="Basic and acidic residues" evidence="2">
    <location>
        <begin position="1209"/>
        <end position="1219"/>
    </location>
</feature>
<keyword evidence="1" id="KW-0175">Coiled coil</keyword>
<dbReference type="PANTHER" id="PTHR10013:SF0">
    <property type="entry name" value="GENERAL VESICULAR TRANSPORT FACTOR P115"/>
    <property type="match status" value="1"/>
</dbReference>
<gene>
    <name evidence="3" type="ORF">N0F65_007677</name>
</gene>
<dbReference type="EMBL" id="DAKRPA010000034">
    <property type="protein sequence ID" value="DBA02267.1"/>
    <property type="molecule type" value="Genomic_DNA"/>
</dbReference>
<protein>
    <recommendedName>
        <fullName evidence="5">Vesicle tethering protein Uso1/P115-like head domain-containing protein</fullName>
    </recommendedName>
</protein>
<dbReference type="Gene3D" id="1.25.10.10">
    <property type="entry name" value="Leucine-rich Repeat Variant"/>
    <property type="match status" value="1"/>
</dbReference>
<dbReference type="GO" id="GO:0006888">
    <property type="term" value="P:endoplasmic reticulum to Golgi vesicle-mediated transport"/>
    <property type="evidence" value="ECO:0007669"/>
    <property type="project" value="TreeGrafter"/>
</dbReference>
<feature type="region of interest" description="Disordered" evidence="2">
    <location>
        <begin position="1195"/>
        <end position="1219"/>
    </location>
</feature>
<feature type="compositionally biased region" description="Polar residues" evidence="2">
    <location>
        <begin position="1106"/>
        <end position="1128"/>
    </location>
</feature>
<dbReference type="InterPro" id="IPR016024">
    <property type="entry name" value="ARM-type_fold"/>
</dbReference>
<dbReference type="GO" id="GO:0048211">
    <property type="term" value="P:Golgi vesicle docking"/>
    <property type="evidence" value="ECO:0007669"/>
    <property type="project" value="TreeGrafter"/>
</dbReference>
<dbReference type="SUPFAM" id="SSF48371">
    <property type="entry name" value="ARM repeat"/>
    <property type="match status" value="1"/>
</dbReference>
<feature type="region of interest" description="Disordered" evidence="2">
    <location>
        <begin position="1103"/>
        <end position="1128"/>
    </location>
</feature>
<evidence type="ECO:0000256" key="1">
    <source>
        <dbReference type="SAM" id="Coils"/>
    </source>
</evidence>
<evidence type="ECO:0008006" key="5">
    <source>
        <dbReference type="Google" id="ProtNLM"/>
    </source>
</evidence>
<proteinExistence type="predicted"/>
<evidence type="ECO:0000313" key="4">
    <source>
        <dbReference type="Proteomes" id="UP001146120"/>
    </source>
</evidence>
<name>A0AAV2Z9E3_9STRA</name>